<dbReference type="InterPro" id="IPR005174">
    <property type="entry name" value="KIB1-4_b-propeller"/>
</dbReference>
<dbReference type="AlphaFoldDB" id="A0ABC9B924"/>
<dbReference type="EMBL" id="OZ075134">
    <property type="protein sequence ID" value="CAL4994618.1"/>
    <property type="molecule type" value="Genomic_DNA"/>
</dbReference>
<keyword evidence="4" id="KW-1185">Reference proteome</keyword>
<evidence type="ECO:0000256" key="1">
    <source>
        <dbReference type="SAM" id="MobiDB-lite"/>
    </source>
</evidence>
<name>A0ABC9B924_9POAL</name>
<feature type="region of interest" description="Disordered" evidence="1">
    <location>
        <begin position="85"/>
        <end position="117"/>
    </location>
</feature>
<evidence type="ECO:0000313" key="4">
    <source>
        <dbReference type="Proteomes" id="UP001497457"/>
    </source>
</evidence>
<dbReference type="PANTHER" id="PTHR33110:SF134">
    <property type="entry name" value="OS09G0565350 PROTEIN"/>
    <property type="match status" value="1"/>
</dbReference>
<protein>
    <recommendedName>
        <fullName evidence="2">KIB1-4 beta-propeller domain-containing protein</fullName>
    </recommendedName>
</protein>
<evidence type="ECO:0000313" key="3">
    <source>
        <dbReference type="EMBL" id="CAL4994618.1"/>
    </source>
</evidence>
<feature type="compositionally biased region" description="Low complexity" evidence="1">
    <location>
        <begin position="90"/>
        <end position="105"/>
    </location>
</feature>
<accession>A0ABC9B924</accession>
<dbReference type="PANTHER" id="PTHR33110">
    <property type="entry name" value="F-BOX/KELCH-REPEAT PROTEIN-RELATED"/>
    <property type="match status" value="1"/>
</dbReference>
<reference evidence="3" key="1">
    <citation type="submission" date="2024-10" db="EMBL/GenBank/DDBJ databases">
        <authorList>
            <person name="Ryan C."/>
        </authorList>
    </citation>
    <scope>NUCLEOTIDE SEQUENCE [LARGE SCALE GENOMIC DNA]</scope>
</reference>
<organism evidence="3 4">
    <name type="scientific">Urochloa decumbens</name>
    <dbReference type="NCBI Taxonomy" id="240449"/>
    <lineage>
        <taxon>Eukaryota</taxon>
        <taxon>Viridiplantae</taxon>
        <taxon>Streptophyta</taxon>
        <taxon>Embryophyta</taxon>
        <taxon>Tracheophyta</taxon>
        <taxon>Spermatophyta</taxon>
        <taxon>Magnoliopsida</taxon>
        <taxon>Liliopsida</taxon>
        <taxon>Poales</taxon>
        <taxon>Poaceae</taxon>
        <taxon>PACMAD clade</taxon>
        <taxon>Panicoideae</taxon>
        <taxon>Panicodae</taxon>
        <taxon>Paniceae</taxon>
        <taxon>Melinidinae</taxon>
        <taxon>Urochloa</taxon>
    </lineage>
</organism>
<gene>
    <name evidence="3" type="ORF">URODEC1_LOCUS62003</name>
</gene>
<dbReference type="Pfam" id="PF03478">
    <property type="entry name" value="Beta-prop_KIB1-4"/>
    <property type="match status" value="1"/>
</dbReference>
<sequence>MVSQGHDRDALHADCIMPVASEDSPWRDLPFDLLEDISGRLHAATDYVRFHAACKPWRHSLPPPARRPTLLPWLLSPRAAATSTGHRTARCVLSSSSSTATTGTRSRQDLGDPGGGRRGLLARNLASALSTLSPDHEPPPCLPSRTISQRNKLFVRAGDVMEGCCVAYNSGNIVLCRKRNFVRIVPAQPPFSKRRQHWSLQDELGGDQERFQSRYLVESRGELLLACVEINNTYWKSWECHVDVVSLAKALSVSVYVLQDDEAQGVIRPPPWVKRDGWSFLADHVLFLGRPSSFAAEAARLVMDGGCAYFLDKRWLNQGNVARDRCRLLKYSFHDNSSEFVEELPAQWTCKAGMWIMPKPVIATSNVT</sequence>
<proteinExistence type="predicted"/>
<feature type="domain" description="KIB1-4 beta-propeller" evidence="2">
    <location>
        <begin position="190"/>
        <end position="317"/>
    </location>
</feature>
<dbReference type="Proteomes" id="UP001497457">
    <property type="component" value="Chromosome 24b"/>
</dbReference>
<evidence type="ECO:0000259" key="2">
    <source>
        <dbReference type="Pfam" id="PF03478"/>
    </source>
</evidence>